<protein>
    <recommendedName>
        <fullName evidence="3">RHS repeat-associated core domain-containing protein</fullName>
    </recommendedName>
</protein>
<gene>
    <name evidence="1" type="ORF">G4L39_13000</name>
</gene>
<dbReference type="Gene3D" id="2.180.10.10">
    <property type="entry name" value="RHS repeat-associated core"/>
    <property type="match status" value="1"/>
</dbReference>
<dbReference type="InterPro" id="IPR022385">
    <property type="entry name" value="Rhs_assc_core"/>
</dbReference>
<evidence type="ECO:0008006" key="3">
    <source>
        <dbReference type="Google" id="ProtNLM"/>
    </source>
</evidence>
<sequence length="267" mass="29895">RFSTKRTEDGTGLVLYEYRAYSPTLGRWLSRDPLGEQPGSFSLRSGPASLLGAQPYAFVLNAPVFQYDILGLVPPMDVPWWPPKCDPPPLPSPCDVAAHLIRSFLSTPQEKAAWDRYVSGTGGTWELSCSEMRSVLSAARAGNGMTVLDMIEAERRRCEYGFLGYPNSDWWKSRWWMSQRKEVVAVGAPWECALGNVELTIYTECECNKFFFRVCLKDTYDFDPKWLETHRGSGEVPVILVSAAQNALNCGWTPFEFTGCYATGCGP</sequence>
<dbReference type="EMBL" id="JAAKYA010000085">
    <property type="protein sequence ID" value="NGO40306.1"/>
    <property type="molecule type" value="Genomic_DNA"/>
</dbReference>
<feature type="non-terminal residue" evidence="1">
    <location>
        <position position="1"/>
    </location>
</feature>
<dbReference type="RefSeq" id="WP_205881008.1">
    <property type="nucleotide sequence ID" value="NZ_JAAKYA010000085.1"/>
</dbReference>
<evidence type="ECO:0000313" key="2">
    <source>
        <dbReference type="Proteomes" id="UP000477311"/>
    </source>
</evidence>
<organism evidence="1 2">
    <name type="scientific">Limisphaera ngatamarikiensis</name>
    <dbReference type="NCBI Taxonomy" id="1324935"/>
    <lineage>
        <taxon>Bacteria</taxon>
        <taxon>Pseudomonadati</taxon>
        <taxon>Verrucomicrobiota</taxon>
        <taxon>Verrucomicrobiia</taxon>
        <taxon>Limisphaerales</taxon>
        <taxon>Limisphaeraceae</taxon>
        <taxon>Limisphaera</taxon>
    </lineage>
</organism>
<name>A0A6M1RKK7_9BACT</name>
<accession>A0A6M1RKK7</accession>
<comment type="caution">
    <text evidence="1">The sequence shown here is derived from an EMBL/GenBank/DDBJ whole genome shotgun (WGS) entry which is preliminary data.</text>
</comment>
<evidence type="ECO:0000313" key="1">
    <source>
        <dbReference type="EMBL" id="NGO40306.1"/>
    </source>
</evidence>
<dbReference type="NCBIfam" id="TIGR03696">
    <property type="entry name" value="Rhs_assc_core"/>
    <property type="match status" value="1"/>
</dbReference>
<dbReference type="AlphaFoldDB" id="A0A6M1RKK7"/>
<reference evidence="1 2" key="1">
    <citation type="submission" date="2020-02" db="EMBL/GenBank/DDBJ databases">
        <title>Draft genome sequence of Limisphaera ngatamarikiensis NGM72.4T, a thermophilic Verrucomicrobia grouped in subdivision 3.</title>
        <authorList>
            <person name="Carere C.R."/>
            <person name="Steen J."/>
            <person name="Hugenholtz P."/>
            <person name="Stott M.B."/>
        </authorList>
    </citation>
    <scope>NUCLEOTIDE SEQUENCE [LARGE SCALE GENOMIC DNA]</scope>
    <source>
        <strain evidence="1 2">NGM72.4</strain>
    </source>
</reference>
<dbReference type="Proteomes" id="UP000477311">
    <property type="component" value="Unassembled WGS sequence"/>
</dbReference>
<proteinExistence type="predicted"/>
<keyword evidence="2" id="KW-1185">Reference proteome</keyword>